<dbReference type="OrthoDB" id="9809784at2"/>
<dbReference type="GO" id="GO:0008777">
    <property type="term" value="F:acetylornithine deacetylase activity"/>
    <property type="evidence" value="ECO:0007669"/>
    <property type="project" value="TreeGrafter"/>
</dbReference>
<evidence type="ECO:0000256" key="2">
    <source>
        <dbReference type="ARBA" id="ARBA00005691"/>
    </source>
</evidence>
<dbReference type="InterPro" id="IPR011650">
    <property type="entry name" value="Peptidase_M20_dimer"/>
</dbReference>
<evidence type="ECO:0000313" key="11">
    <source>
        <dbReference type="EMBL" id="PLW75443.1"/>
    </source>
</evidence>
<dbReference type="SUPFAM" id="SSF53187">
    <property type="entry name" value="Zn-dependent exopeptidases"/>
    <property type="match status" value="1"/>
</dbReference>
<dbReference type="GO" id="GO:0046872">
    <property type="term" value="F:metal ion binding"/>
    <property type="evidence" value="ECO:0007669"/>
    <property type="project" value="UniProtKB-KW"/>
</dbReference>
<keyword evidence="7" id="KW-0378">Hydrolase</keyword>
<evidence type="ECO:0000256" key="1">
    <source>
        <dbReference type="ARBA" id="ARBA00001947"/>
    </source>
</evidence>
<name>A0A2N5XLS2_9HYPH</name>
<dbReference type="AlphaFoldDB" id="A0A2N5XLS2"/>
<evidence type="ECO:0000259" key="10">
    <source>
        <dbReference type="Pfam" id="PF07687"/>
    </source>
</evidence>
<protein>
    <submittedName>
        <fullName evidence="11">Acetylornithine deacetylase</fullName>
    </submittedName>
</protein>
<comment type="similarity">
    <text evidence="2">Belongs to the peptidase M20A family. ArgE subfamily.</text>
</comment>
<keyword evidence="4" id="KW-0055">Arginine biosynthesis</keyword>
<evidence type="ECO:0000256" key="4">
    <source>
        <dbReference type="ARBA" id="ARBA00022571"/>
    </source>
</evidence>
<keyword evidence="8" id="KW-0862">Zinc</keyword>
<dbReference type="InterPro" id="IPR002933">
    <property type="entry name" value="Peptidase_M20"/>
</dbReference>
<reference evidence="11 12" key="1">
    <citation type="submission" date="2018-01" db="EMBL/GenBank/DDBJ databases">
        <title>The draft genome sequence of Cohaesibacter sp. H1304.</title>
        <authorList>
            <person name="Wang N.-N."/>
            <person name="Du Z.-J."/>
        </authorList>
    </citation>
    <scope>NUCLEOTIDE SEQUENCE [LARGE SCALE GENOMIC DNA]</scope>
    <source>
        <strain evidence="11 12">H1304</strain>
    </source>
</reference>
<evidence type="ECO:0000256" key="3">
    <source>
        <dbReference type="ARBA" id="ARBA00022490"/>
    </source>
</evidence>
<dbReference type="EMBL" id="PKUQ01000052">
    <property type="protein sequence ID" value="PLW75443.1"/>
    <property type="molecule type" value="Genomic_DNA"/>
</dbReference>
<dbReference type="Pfam" id="PF01546">
    <property type="entry name" value="Peptidase_M20"/>
    <property type="match status" value="1"/>
</dbReference>
<evidence type="ECO:0000256" key="7">
    <source>
        <dbReference type="ARBA" id="ARBA00022801"/>
    </source>
</evidence>
<evidence type="ECO:0000256" key="8">
    <source>
        <dbReference type="ARBA" id="ARBA00022833"/>
    </source>
</evidence>
<dbReference type="Gene3D" id="3.30.70.360">
    <property type="match status" value="1"/>
</dbReference>
<comment type="caution">
    <text evidence="11">The sequence shown here is derived from an EMBL/GenBank/DDBJ whole genome shotgun (WGS) entry which is preliminary data.</text>
</comment>
<dbReference type="PANTHER" id="PTHR43808">
    <property type="entry name" value="ACETYLORNITHINE DEACETYLASE"/>
    <property type="match status" value="1"/>
</dbReference>
<keyword evidence="3" id="KW-0963">Cytoplasm</keyword>
<dbReference type="Proteomes" id="UP000234881">
    <property type="component" value="Unassembled WGS sequence"/>
</dbReference>
<dbReference type="Pfam" id="PF07687">
    <property type="entry name" value="M20_dimer"/>
    <property type="match status" value="1"/>
</dbReference>
<dbReference type="InterPro" id="IPR001261">
    <property type="entry name" value="ArgE/DapE_CS"/>
</dbReference>
<dbReference type="InterPro" id="IPR050072">
    <property type="entry name" value="Peptidase_M20A"/>
</dbReference>
<dbReference type="CDD" id="cd03894">
    <property type="entry name" value="M20_ArgE"/>
    <property type="match status" value="1"/>
</dbReference>
<dbReference type="PANTHER" id="PTHR43808:SF31">
    <property type="entry name" value="N-ACETYL-L-CITRULLINE DEACETYLASE"/>
    <property type="match status" value="1"/>
</dbReference>
<evidence type="ECO:0000256" key="6">
    <source>
        <dbReference type="ARBA" id="ARBA00022723"/>
    </source>
</evidence>
<keyword evidence="9" id="KW-0170">Cobalt</keyword>
<keyword evidence="5" id="KW-0028">Amino-acid biosynthesis</keyword>
<dbReference type="GO" id="GO:0006526">
    <property type="term" value="P:L-arginine biosynthetic process"/>
    <property type="evidence" value="ECO:0007669"/>
    <property type="project" value="UniProtKB-KW"/>
</dbReference>
<dbReference type="NCBIfam" id="NF005710">
    <property type="entry name" value="PRK07522.1"/>
    <property type="match status" value="1"/>
</dbReference>
<sequence length="376" mass="40694">MISTLVSFDTVSSNSNLALIEYVREYLAQLGVDSSLVYNEDKTKANLYAIVGPKVEGGVVLSGHTDVVPVAGQPWDSNPFEVIEKDGRLYGRGTADMKGFDAIVLSQVPAMLQADLKRPIIIALSYDEETGCVGAPFMIDEIVKHVPKPSAVIVGEPTNMKVVSAHKGINVFKTTVTGLEGHSSQIDQGVSAVMTAAKLINFLDGQLEHYRANAYPDSGFEPPFTTVHVGMVEGGTAPNIIARECSFSWDVRDMPWDTLSDVTDRFEAYCEELRTKMKLLNPRCNIETHVIASAPPLKPEDDGEAELLCRSITGLNATSVVPYGTEAGQFQGAGFSTIVCGPGNIEQAHKANEFIELAEVEKAVTFMGKLIDHLTK</sequence>
<dbReference type="Gene3D" id="3.40.630.10">
    <property type="entry name" value="Zn peptidases"/>
    <property type="match status" value="1"/>
</dbReference>
<dbReference type="SUPFAM" id="SSF55031">
    <property type="entry name" value="Bacterial exopeptidase dimerisation domain"/>
    <property type="match status" value="1"/>
</dbReference>
<keyword evidence="12" id="KW-1185">Reference proteome</keyword>
<organism evidence="11 12">
    <name type="scientific">Cohaesibacter celericrescens</name>
    <dbReference type="NCBI Taxonomy" id="2067669"/>
    <lineage>
        <taxon>Bacteria</taxon>
        <taxon>Pseudomonadati</taxon>
        <taxon>Pseudomonadota</taxon>
        <taxon>Alphaproteobacteria</taxon>
        <taxon>Hyphomicrobiales</taxon>
        <taxon>Cohaesibacteraceae</taxon>
    </lineage>
</organism>
<accession>A0A2N5XLS2</accession>
<feature type="domain" description="Peptidase M20 dimerisation" evidence="10">
    <location>
        <begin position="165"/>
        <end position="272"/>
    </location>
</feature>
<evidence type="ECO:0000256" key="5">
    <source>
        <dbReference type="ARBA" id="ARBA00022605"/>
    </source>
</evidence>
<dbReference type="PROSITE" id="PS00759">
    <property type="entry name" value="ARGE_DAPE_CPG2_2"/>
    <property type="match status" value="1"/>
</dbReference>
<comment type="cofactor">
    <cofactor evidence="1">
        <name>Zn(2+)</name>
        <dbReference type="ChEBI" id="CHEBI:29105"/>
    </cofactor>
</comment>
<dbReference type="InterPro" id="IPR010169">
    <property type="entry name" value="AcOrn-deacetyl"/>
</dbReference>
<dbReference type="InterPro" id="IPR036264">
    <property type="entry name" value="Bact_exopeptidase_dim_dom"/>
</dbReference>
<evidence type="ECO:0000313" key="12">
    <source>
        <dbReference type="Proteomes" id="UP000234881"/>
    </source>
</evidence>
<dbReference type="NCBIfam" id="TIGR01892">
    <property type="entry name" value="AcOrn-deacetyl"/>
    <property type="match status" value="1"/>
</dbReference>
<evidence type="ECO:0000256" key="9">
    <source>
        <dbReference type="ARBA" id="ARBA00023285"/>
    </source>
</evidence>
<keyword evidence="6" id="KW-0479">Metal-binding</keyword>
<gene>
    <name evidence="11" type="primary">argE</name>
    <name evidence="11" type="ORF">C0081_20190</name>
</gene>
<proteinExistence type="inferred from homology"/>